<evidence type="ECO:0000313" key="2">
    <source>
        <dbReference type="Proteomes" id="UP000789901"/>
    </source>
</evidence>
<name>A0ABN7UTW5_GIGMA</name>
<proteinExistence type="predicted"/>
<feature type="non-terminal residue" evidence="1">
    <location>
        <position position="1"/>
    </location>
</feature>
<accession>A0ABN7UTW5</accession>
<gene>
    <name evidence="1" type="ORF">GMARGA_LOCUS10368</name>
</gene>
<evidence type="ECO:0000313" key="1">
    <source>
        <dbReference type="EMBL" id="CAG8670029.1"/>
    </source>
</evidence>
<organism evidence="1 2">
    <name type="scientific">Gigaspora margarita</name>
    <dbReference type="NCBI Taxonomy" id="4874"/>
    <lineage>
        <taxon>Eukaryota</taxon>
        <taxon>Fungi</taxon>
        <taxon>Fungi incertae sedis</taxon>
        <taxon>Mucoromycota</taxon>
        <taxon>Glomeromycotina</taxon>
        <taxon>Glomeromycetes</taxon>
        <taxon>Diversisporales</taxon>
        <taxon>Gigasporaceae</taxon>
        <taxon>Gigaspora</taxon>
    </lineage>
</organism>
<protein>
    <submittedName>
        <fullName evidence="1">33354_t:CDS:1</fullName>
    </submittedName>
</protein>
<reference evidence="1 2" key="1">
    <citation type="submission" date="2021-06" db="EMBL/GenBank/DDBJ databases">
        <authorList>
            <person name="Kallberg Y."/>
            <person name="Tangrot J."/>
            <person name="Rosling A."/>
        </authorList>
    </citation>
    <scope>NUCLEOTIDE SEQUENCE [LARGE SCALE GENOMIC DNA]</scope>
    <source>
        <strain evidence="1 2">120-4 pot B 10/14</strain>
    </source>
</reference>
<dbReference type="Proteomes" id="UP000789901">
    <property type="component" value="Unassembled WGS sequence"/>
</dbReference>
<keyword evidence="2" id="KW-1185">Reference proteome</keyword>
<dbReference type="EMBL" id="CAJVQB010005791">
    <property type="protein sequence ID" value="CAG8670029.1"/>
    <property type="molecule type" value="Genomic_DNA"/>
</dbReference>
<sequence length="40" mass="4718">VRTLEDLHFDSGFSFDKLLTLGQHARLHQILMEEQRLLPL</sequence>
<comment type="caution">
    <text evidence="1">The sequence shown here is derived from an EMBL/GenBank/DDBJ whole genome shotgun (WGS) entry which is preliminary data.</text>
</comment>